<organism evidence="2 3">
    <name type="scientific">Arachis hypogaea</name>
    <name type="common">Peanut</name>
    <dbReference type="NCBI Taxonomy" id="3818"/>
    <lineage>
        <taxon>Eukaryota</taxon>
        <taxon>Viridiplantae</taxon>
        <taxon>Streptophyta</taxon>
        <taxon>Embryophyta</taxon>
        <taxon>Tracheophyta</taxon>
        <taxon>Spermatophyta</taxon>
        <taxon>Magnoliopsida</taxon>
        <taxon>eudicotyledons</taxon>
        <taxon>Gunneridae</taxon>
        <taxon>Pentapetalae</taxon>
        <taxon>rosids</taxon>
        <taxon>fabids</taxon>
        <taxon>Fabales</taxon>
        <taxon>Fabaceae</taxon>
        <taxon>Papilionoideae</taxon>
        <taxon>50 kb inversion clade</taxon>
        <taxon>dalbergioids sensu lato</taxon>
        <taxon>Dalbergieae</taxon>
        <taxon>Pterocarpus clade</taxon>
        <taxon>Arachis</taxon>
    </lineage>
</organism>
<evidence type="ECO:0000313" key="3">
    <source>
        <dbReference type="Proteomes" id="UP000289738"/>
    </source>
</evidence>
<proteinExistence type="predicted"/>
<dbReference type="STRING" id="3818.A0A445C5I2"/>
<reference evidence="2 3" key="1">
    <citation type="submission" date="2019-01" db="EMBL/GenBank/DDBJ databases">
        <title>Sequencing of cultivated peanut Arachis hypogaea provides insights into genome evolution and oil improvement.</title>
        <authorList>
            <person name="Chen X."/>
        </authorList>
    </citation>
    <scope>NUCLEOTIDE SEQUENCE [LARGE SCALE GENOMIC DNA]</scope>
    <source>
        <strain evidence="3">cv. Fuhuasheng</strain>
        <tissue evidence="2">Leaves</tissue>
    </source>
</reference>
<dbReference type="SUPFAM" id="SSF56112">
    <property type="entry name" value="Protein kinase-like (PK-like)"/>
    <property type="match status" value="1"/>
</dbReference>
<evidence type="ECO:0008006" key="4">
    <source>
        <dbReference type="Google" id="ProtNLM"/>
    </source>
</evidence>
<dbReference type="InterPro" id="IPR011009">
    <property type="entry name" value="Kinase-like_dom_sf"/>
</dbReference>
<name>A0A445C5I2_ARAHY</name>
<evidence type="ECO:0000313" key="2">
    <source>
        <dbReference type="EMBL" id="RYR46196.1"/>
    </source>
</evidence>
<comment type="caution">
    <text evidence="2">The sequence shown here is derived from an EMBL/GenBank/DDBJ whole genome shotgun (WGS) entry which is preliminary data.</text>
</comment>
<accession>A0A445C5I2</accession>
<sequence length="338" mass="38133">MIAFITHVFRFNQFLNINPKPQRDSKFRVKLLLLLLLQCLRVETRDGVTVTERGREQISRASSPPTIEKTRRPPSESRASSSSSPPPPPPSPPPRHLFMSSIQRLMKKERHCGFNDQLYVTSFYAEEICKELQCLATLVHEELRNDHLVILFFLGKNNLLQSKINQYDANFQGVKCGIYGANCPGWIINMEVVAGELELNHECSLMHWSSEDFESKLQFITLIPKETQGILINGQFPGPTIDAVTNDLKIPGDELEVNLKSWAVSSISSFQNIYFLGDFLSELGIMAHVSHTNTAKLVGYGVEGGMHLVLELSEKGSLASVLYGSRRSFRDLFGRELH</sequence>
<gene>
    <name evidence="2" type="ORF">Ahy_A07g031957</name>
</gene>
<protein>
    <recommendedName>
        <fullName evidence="4">Serine-threonine/tyrosine-protein kinase catalytic domain-containing protein</fullName>
    </recommendedName>
</protein>
<feature type="region of interest" description="Disordered" evidence="1">
    <location>
        <begin position="50"/>
        <end position="96"/>
    </location>
</feature>
<dbReference type="Gene3D" id="1.10.510.10">
    <property type="entry name" value="Transferase(Phosphotransferase) domain 1"/>
    <property type="match status" value="1"/>
</dbReference>
<dbReference type="EMBL" id="SDMP01000007">
    <property type="protein sequence ID" value="RYR46196.1"/>
    <property type="molecule type" value="Genomic_DNA"/>
</dbReference>
<dbReference type="PANTHER" id="PTHR47987">
    <property type="entry name" value="OS08G0249100 PROTEIN"/>
    <property type="match status" value="1"/>
</dbReference>
<evidence type="ECO:0000256" key="1">
    <source>
        <dbReference type="SAM" id="MobiDB-lite"/>
    </source>
</evidence>
<dbReference type="AlphaFoldDB" id="A0A445C5I2"/>
<keyword evidence="3" id="KW-1185">Reference proteome</keyword>
<dbReference type="InterPro" id="IPR046958">
    <property type="entry name" value="RBK1/2/STUNTED"/>
</dbReference>
<dbReference type="PANTHER" id="PTHR47987:SF12">
    <property type="entry name" value="PROTEIN KINASE FAMILY PROTEIN"/>
    <property type="match status" value="1"/>
</dbReference>
<dbReference type="Proteomes" id="UP000289738">
    <property type="component" value="Chromosome A07"/>
</dbReference>
<feature type="compositionally biased region" description="Pro residues" evidence="1">
    <location>
        <begin position="84"/>
        <end position="95"/>
    </location>
</feature>